<dbReference type="InterPro" id="IPR009737">
    <property type="entry name" value="Aim32/Apd1-like"/>
</dbReference>
<evidence type="ECO:0000313" key="1">
    <source>
        <dbReference type="EMBL" id="SFQ64270.1"/>
    </source>
</evidence>
<dbReference type="Gene3D" id="3.40.30.10">
    <property type="entry name" value="Glutaredoxin"/>
    <property type="match status" value="1"/>
</dbReference>
<dbReference type="RefSeq" id="WP_093014973.1">
    <property type="nucleotide sequence ID" value="NZ_FOXV01000015.1"/>
</dbReference>
<accession>A0A1I6A6J1</accession>
<dbReference type="SUPFAM" id="SSF52833">
    <property type="entry name" value="Thioredoxin-like"/>
    <property type="match status" value="1"/>
</dbReference>
<protein>
    <recommendedName>
        <fullName evidence="3">Sucrase/ferredoxin-like</fullName>
    </recommendedName>
</protein>
<keyword evidence="2" id="KW-1185">Reference proteome</keyword>
<gene>
    <name evidence="1" type="ORF">SAMN05421853_11549</name>
</gene>
<proteinExistence type="predicted"/>
<evidence type="ECO:0008006" key="3">
    <source>
        <dbReference type="Google" id="ProtNLM"/>
    </source>
</evidence>
<dbReference type="PANTHER" id="PTHR31902:SF22">
    <property type="entry name" value="SLL1203 PROTEIN"/>
    <property type="match status" value="1"/>
</dbReference>
<dbReference type="EMBL" id="FOXV01000015">
    <property type="protein sequence ID" value="SFQ64270.1"/>
    <property type="molecule type" value="Genomic_DNA"/>
</dbReference>
<dbReference type="STRING" id="93684.SAMN05421853_11549"/>
<organism evidence="1 2">
    <name type="scientific">Roseivivax halotolerans</name>
    <dbReference type="NCBI Taxonomy" id="93684"/>
    <lineage>
        <taxon>Bacteria</taxon>
        <taxon>Pseudomonadati</taxon>
        <taxon>Pseudomonadota</taxon>
        <taxon>Alphaproteobacteria</taxon>
        <taxon>Rhodobacterales</taxon>
        <taxon>Roseobacteraceae</taxon>
        <taxon>Roseivivax</taxon>
    </lineage>
</organism>
<sequence length="311" mass="34035">MPQDAIIPDTHGATFCADHSRAMGEDLAGRGGFPERKILIRWPKAAWRYSRFAAEGMPQDLLDAIDRVQDAGWNVSLIDRKGEPDARHTVLLMPDRLAFHLATGDLPGFVDAVPRGLSVMERFSPRSMEPRTVLVCTHGKHDRCCAKFGFATYKALATEAARRGDFCVWEASHLGGCRFASTVATLPSRRKYGRVAPADAPDFLSAEAEDRPYVPCFRGSAQFDVAAQTAEVLTLRAIAPEHPHAVAQIAELEGPASARRFLVEVAGHCAEVICRPERSYAYNACTDLADNVPHAGFDAWHGELLSLEALP</sequence>
<dbReference type="AlphaFoldDB" id="A0A1I6A6J1"/>
<dbReference type="Pfam" id="PF06999">
    <property type="entry name" value="Suc_Fer-like"/>
    <property type="match status" value="1"/>
</dbReference>
<dbReference type="Proteomes" id="UP000243106">
    <property type="component" value="Unassembled WGS sequence"/>
</dbReference>
<reference evidence="2" key="1">
    <citation type="submission" date="2016-10" db="EMBL/GenBank/DDBJ databases">
        <authorList>
            <person name="Varghese N."/>
            <person name="Submissions S."/>
        </authorList>
    </citation>
    <scope>NUCLEOTIDE SEQUENCE [LARGE SCALE GENOMIC DNA]</scope>
    <source>
        <strain evidence="2">JCM 10271</strain>
    </source>
</reference>
<dbReference type="InterPro" id="IPR036249">
    <property type="entry name" value="Thioredoxin-like_sf"/>
</dbReference>
<name>A0A1I6A6J1_9RHOB</name>
<evidence type="ECO:0000313" key="2">
    <source>
        <dbReference type="Proteomes" id="UP000243106"/>
    </source>
</evidence>
<dbReference type="PANTHER" id="PTHR31902">
    <property type="entry name" value="ACTIN PATCHES DISTAL PROTEIN 1"/>
    <property type="match status" value="1"/>
</dbReference>